<feature type="region of interest" description="Disordered" evidence="6">
    <location>
        <begin position="1"/>
        <end position="26"/>
    </location>
</feature>
<dbReference type="PIRSF" id="PIRSF001771">
    <property type="entry name" value="Cyclin_A_B_D_E"/>
    <property type="match status" value="1"/>
</dbReference>
<dbReference type="Proteomes" id="UP000290900">
    <property type="component" value="Unassembled WGS sequence"/>
</dbReference>
<dbReference type="InterPro" id="IPR046965">
    <property type="entry name" value="Cyclin_A/B-like"/>
</dbReference>
<dbReference type="AlphaFoldDB" id="A0A448YJ54"/>
<dbReference type="FunFam" id="1.10.472.10:FF:000005">
    <property type="entry name" value="G2/mitotic-specific cyclin B"/>
    <property type="match status" value="1"/>
</dbReference>
<evidence type="ECO:0000256" key="6">
    <source>
        <dbReference type="SAM" id="MobiDB-lite"/>
    </source>
</evidence>
<dbReference type="OrthoDB" id="5590282at2759"/>
<proteinExistence type="inferred from homology"/>
<evidence type="ECO:0000256" key="3">
    <source>
        <dbReference type="ARBA" id="ARBA00023127"/>
    </source>
</evidence>
<dbReference type="SMART" id="SM00385">
    <property type="entry name" value="CYCLIN"/>
    <property type="match status" value="2"/>
</dbReference>
<evidence type="ECO:0000313" key="10">
    <source>
        <dbReference type="Proteomes" id="UP000290900"/>
    </source>
</evidence>
<dbReference type="CDD" id="cd20512">
    <property type="entry name" value="CYCLIN_CLBs_yeast_rpt2"/>
    <property type="match status" value="1"/>
</dbReference>
<keyword evidence="4" id="KW-0131">Cell cycle</keyword>
<keyword evidence="10" id="KW-1185">Reference proteome</keyword>
<feature type="region of interest" description="Disordered" evidence="6">
    <location>
        <begin position="67"/>
        <end position="154"/>
    </location>
</feature>
<dbReference type="SUPFAM" id="SSF47954">
    <property type="entry name" value="Cyclin-like"/>
    <property type="match status" value="2"/>
</dbReference>
<evidence type="ECO:0000256" key="1">
    <source>
        <dbReference type="ARBA" id="ARBA00006955"/>
    </source>
</evidence>
<name>A0A448YJ54_BRENA</name>
<dbReference type="InterPro" id="IPR004367">
    <property type="entry name" value="Cyclin_C-dom"/>
</dbReference>
<keyword evidence="2" id="KW-0132">Cell division</keyword>
<evidence type="ECO:0000259" key="7">
    <source>
        <dbReference type="SMART" id="SM00385"/>
    </source>
</evidence>
<dbReference type="Gene3D" id="1.10.472.10">
    <property type="entry name" value="Cyclin-like"/>
    <property type="match status" value="2"/>
</dbReference>
<organism evidence="9 10">
    <name type="scientific">Brettanomyces naardenensis</name>
    <name type="common">Yeast</name>
    <dbReference type="NCBI Taxonomy" id="13370"/>
    <lineage>
        <taxon>Eukaryota</taxon>
        <taxon>Fungi</taxon>
        <taxon>Dikarya</taxon>
        <taxon>Ascomycota</taxon>
        <taxon>Saccharomycotina</taxon>
        <taxon>Pichiomycetes</taxon>
        <taxon>Pichiales</taxon>
        <taxon>Pichiaceae</taxon>
        <taxon>Brettanomyces</taxon>
    </lineage>
</organism>
<evidence type="ECO:0000256" key="4">
    <source>
        <dbReference type="ARBA" id="ARBA00023306"/>
    </source>
</evidence>
<feature type="compositionally biased region" description="Basic and acidic residues" evidence="6">
    <location>
        <begin position="67"/>
        <end position="137"/>
    </location>
</feature>
<dbReference type="InterPro" id="IPR013763">
    <property type="entry name" value="Cyclin-like_dom"/>
</dbReference>
<feature type="domain" description="Cyclin-like" evidence="7">
    <location>
        <begin position="335"/>
        <end position="416"/>
    </location>
</feature>
<dbReference type="Pfam" id="PF02984">
    <property type="entry name" value="Cyclin_C"/>
    <property type="match status" value="1"/>
</dbReference>
<evidence type="ECO:0000256" key="2">
    <source>
        <dbReference type="ARBA" id="ARBA00022618"/>
    </source>
</evidence>
<evidence type="ECO:0000256" key="5">
    <source>
        <dbReference type="RuleBase" id="RU000383"/>
    </source>
</evidence>
<dbReference type="GO" id="GO:0016538">
    <property type="term" value="F:cyclin-dependent protein serine/threonine kinase regulator activity"/>
    <property type="evidence" value="ECO:0007669"/>
    <property type="project" value="InterPro"/>
</dbReference>
<dbReference type="GO" id="GO:0044772">
    <property type="term" value="P:mitotic cell cycle phase transition"/>
    <property type="evidence" value="ECO:0007669"/>
    <property type="project" value="InterPro"/>
</dbReference>
<evidence type="ECO:0000259" key="8">
    <source>
        <dbReference type="SMART" id="SM01332"/>
    </source>
</evidence>
<dbReference type="Pfam" id="PF00134">
    <property type="entry name" value="Cyclin_N"/>
    <property type="match status" value="1"/>
</dbReference>
<dbReference type="STRING" id="13370.A0A448YJ54"/>
<feature type="compositionally biased region" description="Polar residues" evidence="6">
    <location>
        <begin position="7"/>
        <end position="18"/>
    </location>
</feature>
<feature type="domain" description="Cyclin C-terminal" evidence="8">
    <location>
        <begin position="331"/>
        <end position="446"/>
    </location>
</feature>
<dbReference type="InterPro" id="IPR048258">
    <property type="entry name" value="Cyclins_cyclin-box"/>
</dbReference>
<dbReference type="PROSITE" id="PS00292">
    <property type="entry name" value="CYCLINS"/>
    <property type="match status" value="1"/>
</dbReference>
<dbReference type="FunCoup" id="A0A448YJ54">
    <property type="interactions" value="1807"/>
</dbReference>
<sequence length="453" mass="52752">MSIRGHLNSSQRSSSSADENIKRNPKVVRAAAATHRKALSLISRNEINTRQRKIPTDIKGLHEYIEERRRVSSEKAERKHEELGTKAAEEVKKAKDTDDKHRPSGEERKLHVFRDAEDSPKKEKKSHIFEVEELKDEREEDEEETKHSRKGSGALVVPMSPKWDDRIEKDLESVIYEFYRPDPDPEDEDTWDVSMAAEYAPEIFNHLRDLESKYAPYAYYVPEIQTDITWENRSTLINWIVQVHSRFNLLPETLFLTVNIVDRFLSKRAISLSKFQLCGAVALFIAAKYEEINCPTVKQMAFMVSNEYTTAELLKAEKFMITELRFDMGYPGPMSFLRRTSKADNYDSEIRTLAKYFLEITIMDSRLVASPPSWLAAGASYLSLKMLHQGHWTDAHVYYSGYTEEQLAPLAEVLVECCINYRTHHKAIFDKYSERRFKRSALFVQDYLKRELE</sequence>
<evidence type="ECO:0000313" key="9">
    <source>
        <dbReference type="EMBL" id="VEU20898.1"/>
    </source>
</evidence>
<dbReference type="SMART" id="SM01332">
    <property type="entry name" value="Cyclin_C"/>
    <property type="match status" value="1"/>
</dbReference>
<dbReference type="PANTHER" id="PTHR10177">
    <property type="entry name" value="CYCLINS"/>
    <property type="match status" value="1"/>
</dbReference>
<dbReference type="InParanoid" id="A0A448YJ54"/>
<dbReference type="InterPro" id="IPR039361">
    <property type="entry name" value="Cyclin"/>
</dbReference>
<dbReference type="InterPro" id="IPR006671">
    <property type="entry name" value="Cyclin_N"/>
</dbReference>
<protein>
    <submittedName>
        <fullName evidence="9">DEKNAAC101824</fullName>
    </submittedName>
</protein>
<dbReference type="GO" id="GO:0051301">
    <property type="term" value="P:cell division"/>
    <property type="evidence" value="ECO:0007669"/>
    <property type="project" value="UniProtKB-KW"/>
</dbReference>
<dbReference type="InterPro" id="IPR036915">
    <property type="entry name" value="Cyclin-like_sf"/>
</dbReference>
<gene>
    <name evidence="9" type="ORF">BRENAR_LOCUS1633</name>
</gene>
<reference evidence="9 10" key="1">
    <citation type="submission" date="2018-12" db="EMBL/GenBank/DDBJ databases">
        <authorList>
            <person name="Tiukova I."/>
            <person name="Dainat J."/>
        </authorList>
    </citation>
    <scope>NUCLEOTIDE SEQUENCE [LARGE SCALE GENOMIC DNA]</scope>
</reference>
<dbReference type="EMBL" id="CAACVR010000008">
    <property type="protein sequence ID" value="VEU20898.1"/>
    <property type="molecule type" value="Genomic_DNA"/>
</dbReference>
<comment type="similarity">
    <text evidence="1">Belongs to the cyclin family. Cyclin AB subfamily.</text>
</comment>
<accession>A0A448YJ54</accession>
<feature type="domain" description="Cyclin-like" evidence="7">
    <location>
        <begin position="238"/>
        <end position="322"/>
    </location>
</feature>
<keyword evidence="3 5" id="KW-0195">Cyclin</keyword>